<evidence type="ECO:0000313" key="1">
    <source>
        <dbReference type="EMBL" id="KAG5262893.1"/>
    </source>
</evidence>
<dbReference type="PANTHER" id="PTHR21115:SF0">
    <property type="entry name" value="GH06117P-RELATED"/>
    <property type="match status" value="1"/>
</dbReference>
<accession>A0AAV6FJ62</accession>
<organism evidence="1 2">
    <name type="scientific">Alosa alosa</name>
    <name type="common">allis shad</name>
    <dbReference type="NCBI Taxonomy" id="278164"/>
    <lineage>
        <taxon>Eukaryota</taxon>
        <taxon>Metazoa</taxon>
        <taxon>Chordata</taxon>
        <taxon>Craniata</taxon>
        <taxon>Vertebrata</taxon>
        <taxon>Euteleostomi</taxon>
        <taxon>Actinopterygii</taxon>
        <taxon>Neopterygii</taxon>
        <taxon>Teleostei</taxon>
        <taxon>Clupei</taxon>
        <taxon>Clupeiformes</taxon>
        <taxon>Clupeoidei</taxon>
        <taxon>Clupeidae</taxon>
        <taxon>Alosa</taxon>
    </lineage>
</organism>
<sequence>MLEWRKRARATQLNFAVSLGDRTWDRFNRKNHESELRMKISYAFIGPPQSEDGGGYTKEQEELVSELILKCETYCNEKDDVIIAFLFVCAYKDDSTQVTVPLIRVKKNEGEAVC</sequence>
<dbReference type="Proteomes" id="UP000823561">
    <property type="component" value="Chromosome 22"/>
</dbReference>
<dbReference type="AlphaFoldDB" id="A0AAV6FJ62"/>
<keyword evidence="2" id="KW-1185">Reference proteome</keyword>
<dbReference type="PANTHER" id="PTHR21115">
    <property type="entry name" value="GH06117P-RELATED"/>
    <property type="match status" value="1"/>
</dbReference>
<name>A0AAV6FJ62_9TELE</name>
<evidence type="ECO:0000313" key="2">
    <source>
        <dbReference type="Proteomes" id="UP000823561"/>
    </source>
</evidence>
<gene>
    <name evidence="1" type="ORF">AALO_G00280180</name>
</gene>
<dbReference type="EMBL" id="JADWDJ010000022">
    <property type="protein sequence ID" value="KAG5262893.1"/>
    <property type="molecule type" value="Genomic_DNA"/>
</dbReference>
<proteinExistence type="predicted"/>
<comment type="caution">
    <text evidence="1">The sequence shown here is derived from an EMBL/GenBank/DDBJ whole genome shotgun (WGS) entry which is preliminary data.</text>
</comment>
<reference evidence="1" key="1">
    <citation type="submission" date="2020-10" db="EMBL/GenBank/DDBJ databases">
        <title>Chromosome-scale genome assembly of the Allis shad, Alosa alosa.</title>
        <authorList>
            <person name="Margot Z."/>
            <person name="Christophe K."/>
            <person name="Cabau C."/>
            <person name="Louis A."/>
            <person name="Berthelot C."/>
            <person name="Parey E."/>
            <person name="Roest Crollius H."/>
            <person name="Montfort J."/>
            <person name="Robinson-Rechavi M."/>
            <person name="Bucao C."/>
            <person name="Bouchez O."/>
            <person name="Gislard M."/>
            <person name="Lluch J."/>
            <person name="Milhes M."/>
            <person name="Lampietro C."/>
            <person name="Lopez Roques C."/>
            <person name="Donnadieu C."/>
            <person name="Braasch I."/>
            <person name="Desvignes T."/>
            <person name="Postlethwait J."/>
            <person name="Bobe J."/>
            <person name="Guiguen Y."/>
        </authorList>
    </citation>
    <scope>NUCLEOTIDE SEQUENCE</scope>
    <source>
        <strain evidence="1">M-15738</strain>
        <tissue evidence="1">Blood</tissue>
    </source>
</reference>
<protein>
    <submittedName>
        <fullName evidence="1">Uncharacterized protein</fullName>
    </submittedName>
</protein>